<feature type="compositionally biased region" description="Low complexity" evidence="1">
    <location>
        <begin position="205"/>
        <end position="214"/>
    </location>
</feature>
<evidence type="ECO:0000256" key="1">
    <source>
        <dbReference type="SAM" id="MobiDB-lite"/>
    </source>
</evidence>
<keyword evidence="3" id="KW-1185">Reference proteome</keyword>
<accession>A0AAN8QSW1</accession>
<feature type="region of interest" description="Disordered" evidence="1">
    <location>
        <begin position="205"/>
        <end position="250"/>
    </location>
</feature>
<proteinExistence type="predicted"/>
<dbReference type="Proteomes" id="UP001356427">
    <property type="component" value="Unassembled WGS sequence"/>
</dbReference>
<comment type="caution">
    <text evidence="2">The sequence shown here is derived from an EMBL/GenBank/DDBJ whole genome shotgun (WGS) entry which is preliminary data.</text>
</comment>
<gene>
    <name evidence="2" type="ORF">J4Q44_G00145640</name>
</gene>
<dbReference type="EMBL" id="JAGTTL010000012">
    <property type="protein sequence ID" value="KAK6315035.1"/>
    <property type="molecule type" value="Genomic_DNA"/>
</dbReference>
<evidence type="ECO:0000313" key="3">
    <source>
        <dbReference type="Proteomes" id="UP001356427"/>
    </source>
</evidence>
<feature type="region of interest" description="Disordered" evidence="1">
    <location>
        <begin position="85"/>
        <end position="106"/>
    </location>
</feature>
<organism evidence="2 3">
    <name type="scientific">Coregonus suidteri</name>
    <dbReference type="NCBI Taxonomy" id="861788"/>
    <lineage>
        <taxon>Eukaryota</taxon>
        <taxon>Metazoa</taxon>
        <taxon>Chordata</taxon>
        <taxon>Craniata</taxon>
        <taxon>Vertebrata</taxon>
        <taxon>Euteleostomi</taxon>
        <taxon>Actinopterygii</taxon>
        <taxon>Neopterygii</taxon>
        <taxon>Teleostei</taxon>
        <taxon>Protacanthopterygii</taxon>
        <taxon>Salmoniformes</taxon>
        <taxon>Salmonidae</taxon>
        <taxon>Coregoninae</taxon>
        <taxon>Coregonus</taxon>
    </lineage>
</organism>
<name>A0AAN8QSW1_9TELE</name>
<dbReference type="AlphaFoldDB" id="A0AAN8QSW1"/>
<protein>
    <submittedName>
        <fullName evidence="2">Uncharacterized protein</fullName>
    </submittedName>
</protein>
<reference evidence="2 3" key="1">
    <citation type="submission" date="2021-04" db="EMBL/GenBank/DDBJ databases">
        <authorList>
            <person name="De Guttry C."/>
            <person name="Zahm M."/>
            <person name="Klopp C."/>
            <person name="Cabau C."/>
            <person name="Louis A."/>
            <person name="Berthelot C."/>
            <person name="Parey E."/>
            <person name="Roest Crollius H."/>
            <person name="Montfort J."/>
            <person name="Robinson-Rechavi M."/>
            <person name="Bucao C."/>
            <person name="Bouchez O."/>
            <person name="Gislard M."/>
            <person name="Lluch J."/>
            <person name="Milhes M."/>
            <person name="Lampietro C."/>
            <person name="Lopez Roques C."/>
            <person name="Donnadieu C."/>
            <person name="Braasch I."/>
            <person name="Desvignes T."/>
            <person name="Postlethwait J."/>
            <person name="Bobe J."/>
            <person name="Wedekind C."/>
            <person name="Guiguen Y."/>
        </authorList>
    </citation>
    <scope>NUCLEOTIDE SEQUENCE [LARGE SCALE GENOMIC DNA]</scope>
    <source>
        <strain evidence="2">Cs_M1</strain>
        <tissue evidence="2">Blood</tissue>
    </source>
</reference>
<evidence type="ECO:0000313" key="2">
    <source>
        <dbReference type="EMBL" id="KAK6315035.1"/>
    </source>
</evidence>
<sequence>MAENILNGPPGRRTTTQLRQQWRIIGAIKKETRNIRVYQQQTMDRMTLRRRFTILLRDHAITDFHKDPEQDSLSGVSLYPPASPTVGRPLWSSRRTPSSGKVKGHQYLNRPLCRPDQYQPQTCPSAFRVQPHRRIAPFPCPTPPTPTPTPTTPPAPAKADGHILYPLTFYFSLPLPPSTPGFPNWRPAGGFICCPSSPLYCRSSTSTSPSPSISNDPAPCFQHQHTRQSVEEDQTSNLHPERVDHRGVPPLTSGSRAPLCVCLLLRLFFSPRLCRPSHSTSIHPVPDFQHQTTRRGVEEGPKIRPLPAVSRPQRGGSCWGFDSSHPVLTKESLC</sequence>
<feature type="region of interest" description="Disordered" evidence="1">
    <location>
        <begin position="285"/>
        <end position="311"/>
    </location>
</feature>